<dbReference type="CDD" id="cd01650">
    <property type="entry name" value="RT_nLTR_like"/>
    <property type="match status" value="1"/>
</dbReference>
<accession>A0A1I8BUN1</accession>
<dbReference type="InterPro" id="IPR005135">
    <property type="entry name" value="Endo/exonuclease/phosphatase"/>
</dbReference>
<dbReference type="PANTHER" id="PTHR33332">
    <property type="entry name" value="REVERSE TRANSCRIPTASE DOMAIN-CONTAINING PROTEIN"/>
    <property type="match status" value="1"/>
</dbReference>
<name>A0A1I8BUN1_MELHA</name>
<keyword evidence="2" id="KW-1185">Reference proteome</keyword>
<dbReference type="AlphaFoldDB" id="A0A1I8BUN1"/>
<dbReference type="GO" id="GO:0003824">
    <property type="term" value="F:catalytic activity"/>
    <property type="evidence" value="ECO:0007669"/>
    <property type="project" value="InterPro"/>
</dbReference>
<dbReference type="PRINTS" id="PR01345">
    <property type="entry name" value="CERVTRCPTASE"/>
</dbReference>
<dbReference type="Gene3D" id="3.60.10.10">
    <property type="entry name" value="Endonuclease/exonuclease/phosphatase"/>
    <property type="match status" value="1"/>
</dbReference>
<proteinExistence type="predicted"/>
<feature type="domain" description="Reverse transcriptase" evidence="1">
    <location>
        <begin position="461"/>
        <end position="714"/>
    </location>
</feature>
<dbReference type="Proteomes" id="UP000095281">
    <property type="component" value="Unplaced"/>
</dbReference>
<sequence>MHQTKASFSMNLFIVSTTLSLLNLDIIFFCETWCKSDTILFEQNILDHYQIFICNRPDTKRGGGISILLRKTFQAYTIYSESKYGCEILIIQIKGSKQLKIIFVYRPPTVNKKNSKGLLTLIEKHITLNTIIIGDLNYGIKDLKWTQQVPYPQSEIGEEFTAFFNRNRLYISTNGPTRGEGWLDIILTSNQTFISDIQILGGVFDSDHLLTRFNLHFPVEKGKTKEKQIRKFNLLNIKKLNIELSTISQNLLQSYFTIEDRYNILTNTIIQIFDKHIPLITLSNDQLKPDYPVALKSSIQEKAKLYKLSKKNCYIYKPLYESISLHIKIQTKNYYIKKENRILSKGKNQIFKYINKYTNKISDPPSLRYENNFISDFKDKAEIFATYFQKSFSTNTTNKPLLYTTTYNPTLTDIKFDILQIANILRKLPNKNNTSPDSISFKFLRNTYKSLAPIITEIFRNTIDSGTLPTIWKHSIIVPIFKKGDKHLVENYRPISLTCSLCRIIEKLISVEITNFLIKNKFFSDHQFGFLRNRSTITQMISTLEDWYEAIYQNKNIDCIYIDIQKAFDSVPHDLLIFKLKKIGIQGNLLKWITNFLDNRTFSVKIDQNYSSHRKITSGVPQGSVLGPLLFNIYINDLPDIIPSEIKIKLFADDVKLYVIYKTNTERTKITTAITNLTQWLTTWGLTIAPNKSFILYLGKNNPKSQYKLCNNTINEVESIRDLGIHIDNKLKFKKHISTIIKNAYLRMHQIFKIIKSRSSKTWITAYKSYVRPLLEYAPEVWNPYLKSDIKRIEKCQKYFTKIVLLKCRLPYISYEKRLEYFQIPSLEIRRKVYDLVLAHKIIHGLTNLNPRTMYTPSTRYENEGN</sequence>
<evidence type="ECO:0000313" key="2">
    <source>
        <dbReference type="Proteomes" id="UP000095281"/>
    </source>
</evidence>
<dbReference type="InterPro" id="IPR000477">
    <property type="entry name" value="RT_dom"/>
</dbReference>
<dbReference type="InterPro" id="IPR043502">
    <property type="entry name" value="DNA/RNA_pol_sf"/>
</dbReference>
<dbReference type="Pfam" id="PF00078">
    <property type="entry name" value="RVT_1"/>
    <property type="match status" value="1"/>
</dbReference>
<organism evidence="2 3">
    <name type="scientific">Meloidogyne hapla</name>
    <name type="common">Root-knot nematode worm</name>
    <dbReference type="NCBI Taxonomy" id="6305"/>
    <lineage>
        <taxon>Eukaryota</taxon>
        <taxon>Metazoa</taxon>
        <taxon>Ecdysozoa</taxon>
        <taxon>Nematoda</taxon>
        <taxon>Chromadorea</taxon>
        <taxon>Rhabditida</taxon>
        <taxon>Tylenchina</taxon>
        <taxon>Tylenchomorpha</taxon>
        <taxon>Tylenchoidea</taxon>
        <taxon>Meloidogynidae</taxon>
        <taxon>Meloidogyninae</taxon>
        <taxon>Meloidogyne</taxon>
    </lineage>
</organism>
<evidence type="ECO:0000259" key="1">
    <source>
        <dbReference type="PROSITE" id="PS50878"/>
    </source>
</evidence>
<dbReference type="OMA" id="THSTCAS"/>
<dbReference type="PROSITE" id="PS50878">
    <property type="entry name" value="RT_POL"/>
    <property type="match status" value="1"/>
</dbReference>
<reference evidence="3" key="1">
    <citation type="submission" date="2016-11" db="UniProtKB">
        <authorList>
            <consortium name="WormBaseParasite"/>
        </authorList>
    </citation>
    <scope>IDENTIFICATION</scope>
</reference>
<dbReference type="Pfam" id="PF03372">
    <property type="entry name" value="Exo_endo_phos"/>
    <property type="match status" value="1"/>
</dbReference>
<protein>
    <submittedName>
        <fullName evidence="3">Reverse transcriptase domain-containing protein</fullName>
    </submittedName>
</protein>
<dbReference type="InterPro" id="IPR036691">
    <property type="entry name" value="Endo/exonu/phosph_ase_sf"/>
</dbReference>
<evidence type="ECO:0000313" key="3">
    <source>
        <dbReference type="WBParaSite" id="MhA1_Contig565.frz3.gene6"/>
    </source>
</evidence>
<dbReference type="WBParaSite" id="MhA1_Contig565.frz3.gene6">
    <property type="protein sequence ID" value="MhA1_Contig565.frz3.gene6"/>
    <property type="gene ID" value="MhA1_Contig565.frz3.gene6"/>
</dbReference>
<dbReference type="SUPFAM" id="SSF56672">
    <property type="entry name" value="DNA/RNA polymerases"/>
    <property type="match status" value="1"/>
</dbReference>
<dbReference type="SUPFAM" id="SSF56219">
    <property type="entry name" value="DNase I-like"/>
    <property type="match status" value="1"/>
</dbReference>